<name>A0A328AYG4_9CAUL</name>
<accession>A0A328AYG4</accession>
<dbReference type="Gene3D" id="3.40.50.150">
    <property type="entry name" value="Vaccinia Virus protein VP39"/>
    <property type="match status" value="1"/>
</dbReference>
<dbReference type="InterPro" id="IPR029063">
    <property type="entry name" value="SAM-dependent_MTases_sf"/>
</dbReference>
<organism evidence="1 2">
    <name type="scientific">Phenylobacterium hankyongense</name>
    <dbReference type="NCBI Taxonomy" id="1813876"/>
    <lineage>
        <taxon>Bacteria</taxon>
        <taxon>Pseudomonadati</taxon>
        <taxon>Pseudomonadota</taxon>
        <taxon>Alphaproteobacteria</taxon>
        <taxon>Caulobacterales</taxon>
        <taxon>Caulobacteraceae</taxon>
        <taxon>Phenylobacterium</taxon>
    </lineage>
</organism>
<sequence length="279" mass="30988">MRLGDGWFEEAPMSLTTDVARMMRQWVQAWPAEPEPGHLLRVLRLLGQWRSQMLANTYLKHQGATIYGGPFRGMQYVSAATEGALIPRLLGTYESELHPYLAAFAAADLDCVVDVGCAEGYYAVGLARMMPQVTVHAHDIDPAAREACAALAARNGVADRVVIGGAFEPQDFEAFAGRRVLVLMDAEGAELDVLQPALSPALADMSLIVETHDLYRPGTLAAMMERFSATHDIVRVDQQPKVFDLPPWLQTLSHLDQLLAVWEWRVQPTPWLVMRPRAR</sequence>
<proteinExistence type="predicted"/>
<dbReference type="Proteomes" id="UP000249842">
    <property type="component" value="Unassembled WGS sequence"/>
</dbReference>
<gene>
    <name evidence="1" type="ORF">DJ021_10280</name>
</gene>
<protein>
    <submittedName>
        <fullName evidence="1">Uncharacterized protein</fullName>
    </submittedName>
</protein>
<dbReference type="AlphaFoldDB" id="A0A328AYG4"/>
<keyword evidence="2" id="KW-1185">Reference proteome</keyword>
<evidence type="ECO:0000313" key="1">
    <source>
        <dbReference type="EMBL" id="RAK60162.1"/>
    </source>
</evidence>
<comment type="caution">
    <text evidence="1">The sequence shown here is derived from an EMBL/GenBank/DDBJ whole genome shotgun (WGS) entry which is preliminary data.</text>
</comment>
<dbReference type="OrthoDB" id="7343073at2"/>
<dbReference type="EMBL" id="QFYP01000001">
    <property type="protein sequence ID" value="RAK60162.1"/>
    <property type="molecule type" value="Genomic_DNA"/>
</dbReference>
<evidence type="ECO:0000313" key="2">
    <source>
        <dbReference type="Proteomes" id="UP000249842"/>
    </source>
</evidence>
<dbReference type="SUPFAM" id="SSF53335">
    <property type="entry name" value="S-adenosyl-L-methionine-dependent methyltransferases"/>
    <property type="match status" value="1"/>
</dbReference>
<reference evidence="2" key="1">
    <citation type="submission" date="2018-05" db="EMBL/GenBank/DDBJ databases">
        <authorList>
            <person name="Li X."/>
        </authorList>
    </citation>
    <scope>NUCLEOTIDE SEQUENCE [LARGE SCALE GENOMIC DNA]</scope>
    <source>
        <strain evidence="2">HKS-05</strain>
    </source>
</reference>